<keyword evidence="3" id="KW-1185">Reference proteome</keyword>
<evidence type="ECO:0000313" key="3">
    <source>
        <dbReference type="Proteomes" id="UP000263993"/>
    </source>
</evidence>
<dbReference type="AlphaFoldDB" id="A0A371BBX2"/>
<protein>
    <submittedName>
        <fullName evidence="2">DUF4169 family protein</fullName>
    </submittedName>
</protein>
<dbReference type="EMBL" id="QRGO01000001">
    <property type="protein sequence ID" value="RDV05017.1"/>
    <property type="molecule type" value="Genomic_DNA"/>
</dbReference>
<organism evidence="2 3">
    <name type="scientific">Undibacter mobilis</name>
    <dbReference type="NCBI Taxonomy" id="2292256"/>
    <lineage>
        <taxon>Bacteria</taxon>
        <taxon>Pseudomonadati</taxon>
        <taxon>Pseudomonadota</taxon>
        <taxon>Alphaproteobacteria</taxon>
        <taxon>Hyphomicrobiales</taxon>
        <taxon>Nitrobacteraceae</taxon>
        <taxon>Undibacter</taxon>
    </lineage>
</organism>
<accession>A0A371BBX2</accession>
<dbReference type="Pfam" id="PF13770">
    <property type="entry name" value="DUF4169"/>
    <property type="match status" value="1"/>
</dbReference>
<name>A0A371BBX2_9BRAD</name>
<evidence type="ECO:0000313" key="2">
    <source>
        <dbReference type="EMBL" id="RDV05017.1"/>
    </source>
</evidence>
<reference evidence="3" key="1">
    <citation type="submission" date="2018-08" db="EMBL/GenBank/DDBJ databases">
        <authorList>
            <person name="Kim S.-J."/>
            <person name="Jung G.-Y."/>
        </authorList>
    </citation>
    <scope>NUCLEOTIDE SEQUENCE [LARGE SCALE GENOMIC DNA]</scope>
    <source>
        <strain evidence="3">GY_H</strain>
    </source>
</reference>
<feature type="coiled-coil region" evidence="1">
    <location>
        <begin position="22"/>
        <end position="49"/>
    </location>
</feature>
<proteinExistence type="predicted"/>
<keyword evidence="1" id="KW-0175">Coiled coil</keyword>
<dbReference type="Proteomes" id="UP000263993">
    <property type="component" value="Unassembled WGS sequence"/>
</dbReference>
<dbReference type="InterPro" id="IPR025227">
    <property type="entry name" value="DUF4169"/>
</dbReference>
<gene>
    <name evidence="2" type="ORF">DXH78_10850</name>
</gene>
<comment type="caution">
    <text evidence="2">The sequence shown here is derived from an EMBL/GenBank/DDBJ whole genome shotgun (WGS) entry which is preliminary data.</text>
</comment>
<evidence type="ECO:0000256" key="1">
    <source>
        <dbReference type="SAM" id="Coils"/>
    </source>
</evidence>
<sequence length="80" mass="9223">MRNGDTVETAGSKQRGELMTEIVNLRTVRKRAKRRLDEQQAEAQRLAHGSPKHVRSLEIIRREQESRTLDGHKITPGEHQ</sequence>